<gene>
    <name evidence="1" type="ORF">TM448A00336_0042</name>
    <name evidence="2" type="ORF">TM448B01973_0007</name>
</gene>
<protein>
    <recommendedName>
        <fullName evidence="3">Tail protein</fullName>
    </recommendedName>
</protein>
<dbReference type="AlphaFoldDB" id="A0A6H1ZE51"/>
<name>A0A6H1ZE51_9ZZZZ</name>
<evidence type="ECO:0008006" key="3">
    <source>
        <dbReference type="Google" id="ProtNLM"/>
    </source>
</evidence>
<reference evidence="1" key="1">
    <citation type="submission" date="2020-03" db="EMBL/GenBank/DDBJ databases">
        <title>The deep terrestrial virosphere.</title>
        <authorList>
            <person name="Holmfeldt K."/>
            <person name="Nilsson E."/>
            <person name="Simone D."/>
            <person name="Lopez-Fernandez M."/>
            <person name="Wu X."/>
            <person name="de Brujin I."/>
            <person name="Lundin D."/>
            <person name="Andersson A."/>
            <person name="Bertilsson S."/>
            <person name="Dopson M."/>
        </authorList>
    </citation>
    <scope>NUCLEOTIDE SEQUENCE</scope>
    <source>
        <strain evidence="1">TM448A00336</strain>
        <strain evidence="2">TM448B01973</strain>
    </source>
</reference>
<proteinExistence type="predicted"/>
<dbReference type="EMBL" id="MT144856">
    <property type="protein sequence ID" value="QJI00496.1"/>
    <property type="molecule type" value="Genomic_DNA"/>
</dbReference>
<dbReference type="EMBL" id="MT144004">
    <property type="protein sequence ID" value="QJA46193.1"/>
    <property type="molecule type" value="Genomic_DNA"/>
</dbReference>
<organism evidence="1">
    <name type="scientific">viral metagenome</name>
    <dbReference type="NCBI Taxonomy" id="1070528"/>
    <lineage>
        <taxon>unclassified sequences</taxon>
        <taxon>metagenomes</taxon>
        <taxon>organismal metagenomes</taxon>
    </lineage>
</organism>
<evidence type="ECO:0000313" key="1">
    <source>
        <dbReference type="EMBL" id="QJA46193.1"/>
    </source>
</evidence>
<evidence type="ECO:0000313" key="2">
    <source>
        <dbReference type="EMBL" id="QJI00496.1"/>
    </source>
</evidence>
<sequence>MATTPTAIIAGLITAIEALTPKGGTSAGIESAYKHTADDMPEGAEETWADRQFRITTFLPRAVDTVYGRVAIVDYEALVEIEISHVIGPWQASVKRMSEDVHQLIDQLQRLGCFTAFAGVSQIRLTETDQSITTEEDFWTTRLRFRVNYALAANYGG</sequence>
<accession>A0A6H1ZE51</accession>